<name>A0A1A6HLJ4_NEOLE</name>
<dbReference type="Proteomes" id="UP000092124">
    <property type="component" value="Unassembled WGS sequence"/>
</dbReference>
<dbReference type="Gene3D" id="3.40.50.300">
    <property type="entry name" value="P-loop containing nucleotide triphosphate hydrolases"/>
    <property type="match status" value="1"/>
</dbReference>
<evidence type="ECO:0000313" key="5">
    <source>
        <dbReference type="EMBL" id="OBS79353.1"/>
    </source>
</evidence>
<evidence type="ECO:0000256" key="3">
    <source>
        <dbReference type="PROSITE-ProRule" id="PRU01052"/>
    </source>
</evidence>
<dbReference type="AlphaFoldDB" id="A0A1A6HLJ4"/>
<comment type="similarity">
    <text evidence="3">Belongs to the TRAFAC class dynamin-like GTPase superfamily. GB1/RHD3 GTPase family.</text>
</comment>
<keyword evidence="2" id="KW-0342">GTP-binding</keyword>
<dbReference type="OrthoDB" id="2135133at2759"/>
<feature type="non-terminal residue" evidence="5">
    <location>
        <position position="1"/>
    </location>
</feature>
<dbReference type="InterPro" id="IPR027417">
    <property type="entry name" value="P-loop_NTPase"/>
</dbReference>
<comment type="caution">
    <text evidence="5">The sequence shown here is derived from an EMBL/GenBank/DDBJ whole genome shotgun (WGS) entry which is preliminary data.</text>
</comment>
<dbReference type="EMBL" id="LZPO01021089">
    <property type="protein sequence ID" value="OBS79353.1"/>
    <property type="molecule type" value="Genomic_DNA"/>
</dbReference>
<reference evidence="5 6" key="1">
    <citation type="submission" date="2016-06" db="EMBL/GenBank/DDBJ databases">
        <title>The Draft Genome Sequence and Annotation of the Desert Woodrat Neotoma lepida.</title>
        <authorList>
            <person name="Campbell M."/>
            <person name="Oakeson K.F."/>
            <person name="Yandell M."/>
            <person name="Halpert J.R."/>
            <person name="Dearing D."/>
        </authorList>
    </citation>
    <scope>NUCLEOTIDE SEQUENCE [LARGE SCALE GENOMIC DNA]</scope>
    <source>
        <strain evidence="5">417</strain>
        <tissue evidence="5">Liver</tissue>
    </source>
</reference>
<proteinExistence type="inferred from homology"/>
<dbReference type="GO" id="GO:0005525">
    <property type="term" value="F:GTP binding"/>
    <property type="evidence" value="ECO:0007669"/>
    <property type="project" value="UniProtKB-KW"/>
</dbReference>
<dbReference type="STRING" id="56216.A0A1A6HLJ4"/>
<dbReference type="SUPFAM" id="SSF52540">
    <property type="entry name" value="P-loop containing nucleoside triphosphate hydrolases"/>
    <property type="match status" value="1"/>
</dbReference>
<evidence type="ECO:0000313" key="6">
    <source>
        <dbReference type="Proteomes" id="UP000092124"/>
    </source>
</evidence>
<dbReference type="GO" id="GO:0003924">
    <property type="term" value="F:GTPase activity"/>
    <property type="evidence" value="ECO:0007669"/>
    <property type="project" value="InterPro"/>
</dbReference>
<evidence type="ECO:0000256" key="2">
    <source>
        <dbReference type="ARBA" id="ARBA00023134"/>
    </source>
</evidence>
<protein>
    <recommendedName>
        <fullName evidence="4">GB1/RHD3-type G domain-containing protein</fullName>
    </recommendedName>
</protein>
<gene>
    <name evidence="5" type="ORF">A6R68_18258</name>
</gene>
<evidence type="ECO:0000256" key="1">
    <source>
        <dbReference type="ARBA" id="ARBA00022741"/>
    </source>
</evidence>
<dbReference type="InterPro" id="IPR015894">
    <property type="entry name" value="Guanylate-bd_N"/>
</dbReference>
<dbReference type="PANTHER" id="PTHR10751">
    <property type="entry name" value="GUANYLATE BINDING PROTEIN"/>
    <property type="match status" value="1"/>
</dbReference>
<feature type="domain" description="GB1/RHD3-type G" evidence="4">
    <location>
        <begin position="36"/>
        <end position="64"/>
    </location>
</feature>
<keyword evidence="1" id="KW-0547">Nucleotide-binding</keyword>
<accession>A0A1A6HLJ4</accession>
<feature type="non-terminal residue" evidence="5">
    <location>
        <position position="64"/>
    </location>
</feature>
<sequence length="64" mass="6934">VVMASETMKAPMCLVENKNKQLSVNPSAIQILNNISQPVVVVGIVGMYRTGKSYLMNCLAGQNH</sequence>
<dbReference type="InterPro" id="IPR030386">
    <property type="entry name" value="G_GB1_RHD3_dom"/>
</dbReference>
<dbReference type="Pfam" id="PF02263">
    <property type="entry name" value="GBP"/>
    <property type="match status" value="1"/>
</dbReference>
<dbReference type="PROSITE" id="PS51715">
    <property type="entry name" value="G_GB1_RHD3"/>
    <property type="match status" value="1"/>
</dbReference>
<organism evidence="5 6">
    <name type="scientific">Neotoma lepida</name>
    <name type="common">Desert woodrat</name>
    <dbReference type="NCBI Taxonomy" id="56216"/>
    <lineage>
        <taxon>Eukaryota</taxon>
        <taxon>Metazoa</taxon>
        <taxon>Chordata</taxon>
        <taxon>Craniata</taxon>
        <taxon>Vertebrata</taxon>
        <taxon>Euteleostomi</taxon>
        <taxon>Mammalia</taxon>
        <taxon>Eutheria</taxon>
        <taxon>Euarchontoglires</taxon>
        <taxon>Glires</taxon>
        <taxon>Rodentia</taxon>
        <taxon>Myomorpha</taxon>
        <taxon>Muroidea</taxon>
        <taxon>Cricetidae</taxon>
        <taxon>Neotominae</taxon>
        <taxon>Neotoma</taxon>
    </lineage>
</organism>
<evidence type="ECO:0000259" key="4">
    <source>
        <dbReference type="PROSITE" id="PS51715"/>
    </source>
</evidence>
<keyword evidence="6" id="KW-1185">Reference proteome</keyword>